<dbReference type="InParanoid" id="A0A0C3DY86"/>
<feature type="region of interest" description="Disordered" evidence="1">
    <location>
        <begin position="545"/>
        <end position="572"/>
    </location>
</feature>
<dbReference type="EMBL" id="KN822057">
    <property type="protein sequence ID" value="KIM60861.1"/>
    <property type="molecule type" value="Genomic_DNA"/>
</dbReference>
<evidence type="ECO:0000313" key="3">
    <source>
        <dbReference type="Proteomes" id="UP000053989"/>
    </source>
</evidence>
<gene>
    <name evidence="2" type="ORF">SCLCIDRAFT_1216377</name>
</gene>
<dbReference type="Proteomes" id="UP000053989">
    <property type="component" value="Unassembled WGS sequence"/>
</dbReference>
<reference evidence="3" key="2">
    <citation type="submission" date="2015-01" db="EMBL/GenBank/DDBJ databases">
        <title>Evolutionary Origins and Diversification of the Mycorrhizal Mutualists.</title>
        <authorList>
            <consortium name="DOE Joint Genome Institute"/>
            <consortium name="Mycorrhizal Genomics Consortium"/>
            <person name="Kohler A."/>
            <person name="Kuo A."/>
            <person name="Nagy L.G."/>
            <person name="Floudas D."/>
            <person name="Copeland A."/>
            <person name="Barry K.W."/>
            <person name="Cichocki N."/>
            <person name="Veneault-Fourrey C."/>
            <person name="LaButti K."/>
            <person name="Lindquist E.A."/>
            <person name="Lipzen A."/>
            <person name="Lundell T."/>
            <person name="Morin E."/>
            <person name="Murat C."/>
            <person name="Riley R."/>
            <person name="Ohm R."/>
            <person name="Sun H."/>
            <person name="Tunlid A."/>
            <person name="Henrissat B."/>
            <person name="Grigoriev I.V."/>
            <person name="Hibbett D.S."/>
            <person name="Martin F."/>
        </authorList>
    </citation>
    <scope>NUCLEOTIDE SEQUENCE [LARGE SCALE GENOMIC DNA]</scope>
    <source>
        <strain evidence="3">Foug A</strain>
    </source>
</reference>
<dbReference type="HOGENOM" id="CLU_476637_0_0_1"/>
<evidence type="ECO:0000256" key="1">
    <source>
        <dbReference type="SAM" id="MobiDB-lite"/>
    </source>
</evidence>
<dbReference type="AlphaFoldDB" id="A0A0C3DY86"/>
<feature type="region of interest" description="Disordered" evidence="1">
    <location>
        <begin position="94"/>
        <end position="122"/>
    </location>
</feature>
<sequence length="572" mass="63155">MRKEAPLYNSPSVRYFHQDHPLRSPTDTVYSCFAGLCSRGDHYTGCNNNTFSLSSNRHATNDKKEQTDHHSICSFKYQHPQQVSFLEQDVGAVPRPELDASPTSVRQRPPDDEVSEGDDCRDIGTRPVMGGCVLGPSGSFNGSFDCNVQDHHSYVDTAPDSRGTPQSHYVDPHYQHEMYDGMRISSLSTDSAGSVPPNGFPSPGNRIWDNRTANEGYDIPLGAEYGIVDFLGTTVDSQNPQDDGLCSPDSVTMWYEPAGEWNPSGERAPPPHQVGGENRMPHLRIPYERGVPFQEDSGTTSNASAPLHSVSSSIAFQSESHRNTHTQQLNRYHTAIPIITPVQEVGPNILPSIPEDFIDYYPVGGRQNQGNILIPGYIGSRNLIRSGEEQYFVPSQRIGDHDRVWLINNQSFPVSAPAEFTNHSTASGEQQQERLAPSVPIALSNAEPTAEGMLYEPSTLCVASNSSPLQNNDPLVHSCPWRVKVGIVCGEQVTSEMCATHLASHHGIKTMSSNRIVKCRACQPPKEMKRESILRHFIEVHLKIKRKPSRGKGKKNKKCSASSSQPDARMMA</sequence>
<reference evidence="2 3" key="1">
    <citation type="submission" date="2014-04" db="EMBL/GenBank/DDBJ databases">
        <authorList>
            <consortium name="DOE Joint Genome Institute"/>
            <person name="Kuo A."/>
            <person name="Kohler A."/>
            <person name="Nagy L.G."/>
            <person name="Floudas D."/>
            <person name="Copeland A."/>
            <person name="Barry K.W."/>
            <person name="Cichocki N."/>
            <person name="Veneault-Fourrey C."/>
            <person name="LaButti K."/>
            <person name="Lindquist E.A."/>
            <person name="Lipzen A."/>
            <person name="Lundell T."/>
            <person name="Morin E."/>
            <person name="Murat C."/>
            <person name="Sun H."/>
            <person name="Tunlid A."/>
            <person name="Henrissat B."/>
            <person name="Grigoriev I.V."/>
            <person name="Hibbett D.S."/>
            <person name="Martin F."/>
            <person name="Nordberg H.P."/>
            <person name="Cantor M.N."/>
            <person name="Hua S.X."/>
        </authorList>
    </citation>
    <scope>NUCLEOTIDE SEQUENCE [LARGE SCALE GENOMIC DNA]</scope>
    <source>
        <strain evidence="2 3">Foug A</strain>
    </source>
</reference>
<feature type="compositionally biased region" description="Basic residues" evidence="1">
    <location>
        <begin position="545"/>
        <end position="558"/>
    </location>
</feature>
<evidence type="ECO:0000313" key="2">
    <source>
        <dbReference type="EMBL" id="KIM60861.1"/>
    </source>
</evidence>
<accession>A0A0C3DY86</accession>
<dbReference type="OrthoDB" id="2667780at2759"/>
<name>A0A0C3DY86_9AGAM</name>
<keyword evidence="3" id="KW-1185">Reference proteome</keyword>
<feature type="region of interest" description="Disordered" evidence="1">
    <location>
        <begin position="188"/>
        <end position="207"/>
    </location>
</feature>
<protein>
    <submittedName>
        <fullName evidence="2">Uncharacterized protein</fullName>
    </submittedName>
</protein>
<organism evidence="2 3">
    <name type="scientific">Scleroderma citrinum Foug A</name>
    <dbReference type="NCBI Taxonomy" id="1036808"/>
    <lineage>
        <taxon>Eukaryota</taxon>
        <taxon>Fungi</taxon>
        <taxon>Dikarya</taxon>
        <taxon>Basidiomycota</taxon>
        <taxon>Agaricomycotina</taxon>
        <taxon>Agaricomycetes</taxon>
        <taxon>Agaricomycetidae</taxon>
        <taxon>Boletales</taxon>
        <taxon>Sclerodermatineae</taxon>
        <taxon>Sclerodermataceae</taxon>
        <taxon>Scleroderma</taxon>
    </lineage>
</organism>
<proteinExistence type="predicted"/>